<dbReference type="Proteomes" id="UP001177744">
    <property type="component" value="Unassembled WGS sequence"/>
</dbReference>
<dbReference type="InterPro" id="IPR011024">
    <property type="entry name" value="G_crystallin-like"/>
</dbReference>
<dbReference type="EMBL" id="JAULJE010000023">
    <property type="protein sequence ID" value="KAK1328407.1"/>
    <property type="molecule type" value="Genomic_DNA"/>
</dbReference>
<dbReference type="Pfam" id="PF00030">
    <property type="entry name" value="Crystall"/>
    <property type="match status" value="1"/>
</dbReference>
<dbReference type="PRINTS" id="PR01367">
    <property type="entry name" value="BGCRYSTALLIN"/>
</dbReference>
<evidence type="ECO:0000313" key="11">
    <source>
        <dbReference type="Proteomes" id="UP001177744"/>
    </source>
</evidence>
<evidence type="ECO:0000256" key="1">
    <source>
        <dbReference type="ARBA" id="ARBA00003689"/>
    </source>
</evidence>
<keyword evidence="5" id="KW-0677">Repeat</keyword>
<feature type="signal peptide" evidence="8">
    <location>
        <begin position="1"/>
        <end position="20"/>
    </location>
</feature>
<evidence type="ECO:0000256" key="2">
    <source>
        <dbReference type="ARBA" id="ARBA00009646"/>
    </source>
</evidence>
<keyword evidence="11" id="KW-1185">Reference proteome</keyword>
<gene>
    <name evidence="10" type="ORF">QTO34_011980</name>
</gene>
<dbReference type="Gene3D" id="2.60.20.10">
    <property type="entry name" value="Crystallins"/>
    <property type="match status" value="2"/>
</dbReference>
<evidence type="ECO:0000313" key="10">
    <source>
        <dbReference type="EMBL" id="KAK1328407.1"/>
    </source>
</evidence>
<dbReference type="AlphaFoldDB" id="A0AA40HCM6"/>
<dbReference type="GO" id="GO:0005212">
    <property type="term" value="F:structural constituent of eye lens"/>
    <property type="evidence" value="ECO:0007669"/>
    <property type="project" value="UniProtKB-KW"/>
</dbReference>
<evidence type="ECO:0000256" key="8">
    <source>
        <dbReference type="SAM" id="SignalP"/>
    </source>
</evidence>
<comment type="subunit">
    <text evidence="6">Homo/heterodimer, or complexes of higher-order. The structure of beta-crystallin oligomers seems to be stabilized through interactions between the N-terminal arms.</text>
</comment>
<dbReference type="GO" id="GO:0007601">
    <property type="term" value="P:visual perception"/>
    <property type="evidence" value="ECO:0007669"/>
    <property type="project" value="TreeGrafter"/>
</dbReference>
<sequence>MALIKADLPPLSCLLGFVLAAHLPSRAFVSPRPSPLPAYKSPTSAGSRPGMLCGSVSEEGNMTLPCTNPAGHWKIVAGDWGSDGSSDPGGDVASRPTDWAGEEGHQLRWVGFEGSSTCWRERGEYPCWGAWSGNTAYPAERLTSFRPVACANHRDSRLTIFEQENFLGRKGDLREDCPSLQALGWGGKEVGSFHIPSGAWVCSQCPGPRGFQCVLESDRHSGDYRHFRAWGTQAQTFQVQSVRGIQQ</sequence>
<feature type="chain" id="PRO_5041418041" description="Beta-crystallin A4" evidence="8">
    <location>
        <begin position="21"/>
        <end position="247"/>
    </location>
</feature>
<comment type="caution">
    <text evidence="10">The sequence shown here is derived from an EMBL/GenBank/DDBJ whole genome shotgun (WGS) entry which is preliminary data.</text>
</comment>
<feature type="domain" description="Beta/gamma crystallin 'Greek key'" evidence="9">
    <location>
        <begin position="156"/>
        <end position="197"/>
    </location>
</feature>
<dbReference type="InterPro" id="IPR001064">
    <property type="entry name" value="Beta/gamma_crystallin"/>
</dbReference>
<evidence type="ECO:0000256" key="4">
    <source>
        <dbReference type="ARBA" id="ARBA00022613"/>
    </source>
</evidence>
<reference evidence="10" key="1">
    <citation type="submission" date="2023-06" db="EMBL/GenBank/DDBJ databases">
        <title>Reference genome for the Northern bat (Eptesicus nilssonii), a most northern bat species.</title>
        <authorList>
            <person name="Laine V.N."/>
            <person name="Pulliainen A.T."/>
            <person name="Lilley T.M."/>
        </authorList>
    </citation>
    <scope>NUCLEOTIDE SEQUENCE</scope>
    <source>
        <strain evidence="10">BLF_Eptnil</strain>
        <tissue evidence="10">Kidney</tissue>
    </source>
</reference>
<organism evidence="10 11">
    <name type="scientific">Cnephaeus nilssonii</name>
    <name type="common">Northern bat</name>
    <name type="synonym">Eptesicus nilssonii</name>
    <dbReference type="NCBI Taxonomy" id="3371016"/>
    <lineage>
        <taxon>Eukaryota</taxon>
        <taxon>Metazoa</taxon>
        <taxon>Chordata</taxon>
        <taxon>Craniata</taxon>
        <taxon>Vertebrata</taxon>
        <taxon>Euteleostomi</taxon>
        <taxon>Mammalia</taxon>
        <taxon>Eutheria</taxon>
        <taxon>Laurasiatheria</taxon>
        <taxon>Chiroptera</taxon>
        <taxon>Yangochiroptera</taxon>
        <taxon>Vespertilionidae</taxon>
        <taxon>Cnephaeus</taxon>
    </lineage>
</organism>
<evidence type="ECO:0000256" key="6">
    <source>
        <dbReference type="ARBA" id="ARBA00025922"/>
    </source>
</evidence>
<evidence type="ECO:0000256" key="7">
    <source>
        <dbReference type="ARBA" id="ARBA00032269"/>
    </source>
</evidence>
<evidence type="ECO:0000259" key="9">
    <source>
        <dbReference type="PROSITE" id="PS50915"/>
    </source>
</evidence>
<dbReference type="PROSITE" id="PS50915">
    <property type="entry name" value="CRYSTALLIN_BETA_GAMMA"/>
    <property type="match status" value="1"/>
</dbReference>
<comment type="function">
    <text evidence="1">Crystallins are the dominant structural components of the vertebrate eye lens.</text>
</comment>
<comment type="similarity">
    <text evidence="2">Belongs to the beta/gamma-crystallin family.</text>
</comment>
<dbReference type="GO" id="GO:0002088">
    <property type="term" value="P:lens development in camera-type eye"/>
    <property type="evidence" value="ECO:0007669"/>
    <property type="project" value="TreeGrafter"/>
</dbReference>
<evidence type="ECO:0000256" key="3">
    <source>
        <dbReference type="ARBA" id="ARBA00019489"/>
    </source>
</evidence>
<proteinExistence type="inferred from homology"/>
<accession>A0AA40HCM6</accession>
<evidence type="ECO:0000256" key="5">
    <source>
        <dbReference type="ARBA" id="ARBA00022737"/>
    </source>
</evidence>
<keyword evidence="8" id="KW-0732">Signal</keyword>
<keyword evidence="4" id="KW-0273">Eye lens protein</keyword>
<dbReference type="InterPro" id="IPR050252">
    <property type="entry name" value="Beta/Gamma-Crystallin"/>
</dbReference>
<dbReference type="SUPFAM" id="SSF49695">
    <property type="entry name" value="gamma-Crystallin-like"/>
    <property type="match status" value="1"/>
</dbReference>
<dbReference type="SMART" id="SM00247">
    <property type="entry name" value="XTALbg"/>
    <property type="match status" value="1"/>
</dbReference>
<protein>
    <recommendedName>
        <fullName evidence="3">Beta-crystallin A4</fullName>
    </recommendedName>
    <alternativeName>
        <fullName evidence="7">Beta-A4 crystallin</fullName>
    </alternativeName>
</protein>
<name>A0AA40HCM6_CNENI</name>
<dbReference type="PANTHER" id="PTHR11818:SF19">
    <property type="entry name" value="BETA-CRYSTALLIN A4"/>
    <property type="match status" value="1"/>
</dbReference>
<dbReference type="PANTHER" id="PTHR11818">
    <property type="entry name" value="BETA/GAMMA CRYSTALLIN"/>
    <property type="match status" value="1"/>
</dbReference>